<evidence type="ECO:0000256" key="4">
    <source>
        <dbReference type="ARBA" id="ARBA00022840"/>
    </source>
</evidence>
<accession>A0A1M7JBE7</accession>
<dbReference type="PROSITE" id="PS51459">
    <property type="entry name" value="FIDO"/>
    <property type="match status" value="1"/>
</dbReference>
<dbReference type="Proteomes" id="UP000184394">
    <property type="component" value="Unassembled WGS sequence"/>
</dbReference>
<dbReference type="EC" id="2.7.7.108" evidence="5"/>
<protein>
    <recommendedName>
        <fullName evidence="5">protein adenylyltransferase</fullName>
        <ecNumber evidence="5">2.7.7.108</ecNumber>
    </recommendedName>
</protein>
<dbReference type="GO" id="GO:0051302">
    <property type="term" value="P:regulation of cell division"/>
    <property type="evidence" value="ECO:0007669"/>
    <property type="project" value="TreeGrafter"/>
</dbReference>
<dbReference type="GO" id="GO:0005524">
    <property type="term" value="F:ATP binding"/>
    <property type="evidence" value="ECO:0007669"/>
    <property type="project" value="UniProtKB-KW"/>
</dbReference>
<dbReference type="Pfam" id="PF02661">
    <property type="entry name" value="Fic"/>
    <property type="match status" value="1"/>
</dbReference>
<evidence type="ECO:0000313" key="10">
    <source>
        <dbReference type="Proteomes" id="UP000184394"/>
    </source>
</evidence>
<evidence type="ECO:0000256" key="1">
    <source>
        <dbReference type="ARBA" id="ARBA00022679"/>
    </source>
</evidence>
<dbReference type="PANTHER" id="PTHR39560:SF1">
    <property type="entry name" value="PROTEIN ADENYLYLTRANSFERASE FIC-RELATED"/>
    <property type="match status" value="1"/>
</dbReference>
<evidence type="ECO:0000259" key="8">
    <source>
        <dbReference type="PROSITE" id="PS51459"/>
    </source>
</evidence>
<gene>
    <name evidence="9" type="ORF">SAMN04487860_105248</name>
</gene>
<proteinExistence type="predicted"/>
<sequence length="200" mass="23127">MAVYSIEGCNDSCYPDTTVLVNKLDIREQELLNEAESIIVTSCSVKAEKELDFKDVDFEYYKGLHKLIFGDLYEWAGTVRTINISKKGTVFCDHNELERLGRLRFERLRARDFFRDMEYDEFVSEVSELYHELNMLHPFREGNGRTLRLFVTLLVRNAEYDIDFALCDPDMLAIANIKAAQGDISLLKAVFADMIKNDTP</sequence>
<evidence type="ECO:0000313" key="9">
    <source>
        <dbReference type="EMBL" id="SHM50325.1"/>
    </source>
</evidence>
<keyword evidence="4" id="KW-0067">ATP-binding</keyword>
<comment type="catalytic activity">
    <reaction evidence="6">
        <text>L-threonyl-[protein] + ATP = 3-O-(5'-adenylyl)-L-threonyl-[protein] + diphosphate</text>
        <dbReference type="Rhea" id="RHEA:54292"/>
        <dbReference type="Rhea" id="RHEA-COMP:11060"/>
        <dbReference type="Rhea" id="RHEA-COMP:13847"/>
        <dbReference type="ChEBI" id="CHEBI:30013"/>
        <dbReference type="ChEBI" id="CHEBI:30616"/>
        <dbReference type="ChEBI" id="CHEBI:33019"/>
        <dbReference type="ChEBI" id="CHEBI:138113"/>
        <dbReference type="EC" id="2.7.7.108"/>
    </reaction>
</comment>
<evidence type="ECO:0000256" key="3">
    <source>
        <dbReference type="ARBA" id="ARBA00022741"/>
    </source>
</evidence>
<name>A0A1M7JBE7_RUMFL</name>
<dbReference type="PANTHER" id="PTHR39560">
    <property type="entry name" value="PROTEIN ADENYLYLTRANSFERASE FIC-RELATED"/>
    <property type="match status" value="1"/>
</dbReference>
<keyword evidence="1" id="KW-0808">Transferase</keyword>
<evidence type="ECO:0000256" key="7">
    <source>
        <dbReference type="ARBA" id="ARBA00048696"/>
    </source>
</evidence>
<dbReference type="GO" id="GO:0070733">
    <property type="term" value="F:AMPylase activity"/>
    <property type="evidence" value="ECO:0007669"/>
    <property type="project" value="UniProtKB-EC"/>
</dbReference>
<dbReference type="InterPro" id="IPR003812">
    <property type="entry name" value="Fido"/>
</dbReference>
<evidence type="ECO:0000256" key="2">
    <source>
        <dbReference type="ARBA" id="ARBA00022695"/>
    </source>
</evidence>
<dbReference type="Gene3D" id="1.10.3290.10">
    <property type="entry name" value="Fido-like domain"/>
    <property type="match status" value="1"/>
</dbReference>
<dbReference type="InterPro" id="IPR036597">
    <property type="entry name" value="Fido-like_dom_sf"/>
</dbReference>
<organism evidence="9 10">
    <name type="scientific">Ruminococcus flavefaciens</name>
    <dbReference type="NCBI Taxonomy" id="1265"/>
    <lineage>
        <taxon>Bacteria</taxon>
        <taxon>Bacillati</taxon>
        <taxon>Bacillota</taxon>
        <taxon>Clostridia</taxon>
        <taxon>Eubacteriales</taxon>
        <taxon>Oscillospiraceae</taxon>
        <taxon>Ruminococcus</taxon>
    </lineage>
</organism>
<comment type="catalytic activity">
    <reaction evidence="7">
        <text>L-tyrosyl-[protein] + ATP = O-(5'-adenylyl)-L-tyrosyl-[protein] + diphosphate</text>
        <dbReference type="Rhea" id="RHEA:54288"/>
        <dbReference type="Rhea" id="RHEA-COMP:10136"/>
        <dbReference type="Rhea" id="RHEA-COMP:13846"/>
        <dbReference type="ChEBI" id="CHEBI:30616"/>
        <dbReference type="ChEBI" id="CHEBI:33019"/>
        <dbReference type="ChEBI" id="CHEBI:46858"/>
        <dbReference type="ChEBI" id="CHEBI:83624"/>
        <dbReference type="EC" id="2.7.7.108"/>
    </reaction>
</comment>
<dbReference type="AlphaFoldDB" id="A0A1M7JBE7"/>
<keyword evidence="2" id="KW-0548">Nucleotidyltransferase</keyword>
<feature type="domain" description="Fido" evidence="8">
    <location>
        <begin position="56"/>
        <end position="193"/>
    </location>
</feature>
<reference evidence="9 10" key="1">
    <citation type="submission" date="2016-11" db="EMBL/GenBank/DDBJ databases">
        <authorList>
            <person name="Jaros S."/>
            <person name="Januszkiewicz K."/>
            <person name="Wedrychowicz H."/>
        </authorList>
    </citation>
    <scope>NUCLEOTIDE SEQUENCE [LARGE SCALE GENOMIC DNA]</scope>
    <source>
        <strain evidence="9 10">Y1</strain>
    </source>
</reference>
<dbReference type="SUPFAM" id="SSF140931">
    <property type="entry name" value="Fic-like"/>
    <property type="match status" value="1"/>
</dbReference>
<dbReference type="RefSeq" id="WP_072950350.1">
    <property type="nucleotide sequence ID" value="NZ_FRCT01000005.1"/>
</dbReference>
<evidence type="ECO:0000256" key="6">
    <source>
        <dbReference type="ARBA" id="ARBA00047939"/>
    </source>
</evidence>
<dbReference type="OrthoDB" id="9813719at2"/>
<dbReference type="EMBL" id="FRCT01000005">
    <property type="protein sequence ID" value="SHM50325.1"/>
    <property type="molecule type" value="Genomic_DNA"/>
</dbReference>
<keyword evidence="3" id="KW-0547">Nucleotide-binding</keyword>
<evidence type="ECO:0000256" key="5">
    <source>
        <dbReference type="ARBA" id="ARBA00034531"/>
    </source>
</evidence>